<keyword evidence="3" id="KW-1185">Reference proteome</keyword>
<dbReference type="KEGG" id="agv:OJF2_65740"/>
<dbReference type="AlphaFoldDB" id="A0A5B9WBC6"/>
<name>A0A5B9WBC6_9BACT</name>
<feature type="region of interest" description="Disordered" evidence="1">
    <location>
        <begin position="247"/>
        <end position="271"/>
    </location>
</feature>
<evidence type="ECO:0000256" key="1">
    <source>
        <dbReference type="SAM" id="MobiDB-lite"/>
    </source>
</evidence>
<protein>
    <submittedName>
        <fullName evidence="2">Uncharacterized protein</fullName>
    </submittedName>
</protein>
<sequence>MRLSALAWGPSGMDAGRERAASALRRLRAAHRAQARPDLGRVHPSWLERALQDESPSVRRLVRDGGPARSEAAAWALALWTERLVGGEPPDPSEPAAILALAGLPPSGLYRLVVLAGIAKVALAGDPRGMLAGRPAWAARGDWFASRLGGALGEGEGRPRAWAARDIEASPRAAARTVAEAGPRRGLASLGLVTLARLLSACDPHRVRWALQHVPYPVAKRLRGLMAASPEVAAGVRDIETLILESARERSAQEQARPSAGPRHQGELHAD</sequence>
<gene>
    <name evidence="2" type="ORF">OJF2_65740</name>
</gene>
<evidence type="ECO:0000313" key="2">
    <source>
        <dbReference type="EMBL" id="QEH37978.1"/>
    </source>
</evidence>
<proteinExistence type="predicted"/>
<reference evidence="2 3" key="1">
    <citation type="submission" date="2019-08" db="EMBL/GenBank/DDBJ databases">
        <title>Deep-cultivation of Planctomycetes and their phenomic and genomic characterization uncovers novel biology.</title>
        <authorList>
            <person name="Wiegand S."/>
            <person name="Jogler M."/>
            <person name="Boedeker C."/>
            <person name="Pinto D."/>
            <person name="Vollmers J."/>
            <person name="Rivas-Marin E."/>
            <person name="Kohn T."/>
            <person name="Peeters S.H."/>
            <person name="Heuer A."/>
            <person name="Rast P."/>
            <person name="Oberbeckmann S."/>
            <person name="Bunk B."/>
            <person name="Jeske O."/>
            <person name="Meyerdierks A."/>
            <person name="Storesund J.E."/>
            <person name="Kallscheuer N."/>
            <person name="Luecker S."/>
            <person name="Lage O.M."/>
            <person name="Pohl T."/>
            <person name="Merkel B.J."/>
            <person name="Hornburger P."/>
            <person name="Mueller R.-W."/>
            <person name="Bruemmer F."/>
            <person name="Labrenz M."/>
            <person name="Spormann A.M."/>
            <person name="Op den Camp H."/>
            <person name="Overmann J."/>
            <person name="Amann R."/>
            <person name="Jetten M.S.M."/>
            <person name="Mascher T."/>
            <person name="Medema M.H."/>
            <person name="Devos D.P."/>
            <person name="Kaster A.-K."/>
            <person name="Ovreas L."/>
            <person name="Rohde M."/>
            <person name="Galperin M.Y."/>
            <person name="Jogler C."/>
        </authorList>
    </citation>
    <scope>NUCLEOTIDE SEQUENCE [LARGE SCALE GENOMIC DNA]</scope>
    <source>
        <strain evidence="2 3">OJF2</strain>
    </source>
</reference>
<dbReference type="Proteomes" id="UP000324233">
    <property type="component" value="Chromosome"/>
</dbReference>
<organism evidence="2 3">
    <name type="scientific">Aquisphaera giovannonii</name>
    <dbReference type="NCBI Taxonomy" id="406548"/>
    <lineage>
        <taxon>Bacteria</taxon>
        <taxon>Pseudomonadati</taxon>
        <taxon>Planctomycetota</taxon>
        <taxon>Planctomycetia</taxon>
        <taxon>Isosphaerales</taxon>
        <taxon>Isosphaeraceae</taxon>
        <taxon>Aquisphaera</taxon>
    </lineage>
</organism>
<evidence type="ECO:0000313" key="3">
    <source>
        <dbReference type="Proteomes" id="UP000324233"/>
    </source>
</evidence>
<accession>A0A5B9WBC6</accession>
<dbReference type="EMBL" id="CP042997">
    <property type="protein sequence ID" value="QEH37978.1"/>
    <property type="molecule type" value="Genomic_DNA"/>
</dbReference>